<name>A0ABD2NT03_9CUCU</name>
<organism evidence="2 3">
    <name type="scientific">Cryptolaemus montrouzieri</name>
    <dbReference type="NCBI Taxonomy" id="559131"/>
    <lineage>
        <taxon>Eukaryota</taxon>
        <taxon>Metazoa</taxon>
        <taxon>Ecdysozoa</taxon>
        <taxon>Arthropoda</taxon>
        <taxon>Hexapoda</taxon>
        <taxon>Insecta</taxon>
        <taxon>Pterygota</taxon>
        <taxon>Neoptera</taxon>
        <taxon>Endopterygota</taxon>
        <taxon>Coleoptera</taxon>
        <taxon>Polyphaga</taxon>
        <taxon>Cucujiformia</taxon>
        <taxon>Coccinelloidea</taxon>
        <taxon>Coccinellidae</taxon>
        <taxon>Scymninae</taxon>
        <taxon>Scymnini</taxon>
        <taxon>Cryptolaemus</taxon>
    </lineage>
</organism>
<evidence type="ECO:0000313" key="3">
    <source>
        <dbReference type="Proteomes" id="UP001516400"/>
    </source>
</evidence>
<dbReference type="Proteomes" id="UP001516400">
    <property type="component" value="Unassembled WGS sequence"/>
</dbReference>
<comment type="caution">
    <text evidence="2">The sequence shown here is derived from an EMBL/GenBank/DDBJ whole genome shotgun (WGS) entry which is preliminary data.</text>
</comment>
<evidence type="ECO:0000313" key="2">
    <source>
        <dbReference type="EMBL" id="KAL3281775.1"/>
    </source>
</evidence>
<feature type="compositionally biased region" description="Polar residues" evidence="1">
    <location>
        <begin position="71"/>
        <end position="88"/>
    </location>
</feature>
<dbReference type="EMBL" id="JABFTP020000144">
    <property type="protein sequence ID" value="KAL3281775.1"/>
    <property type="molecule type" value="Genomic_DNA"/>
</dbReference>
<feature type="compositionally biased region" description="Basic and acidic residues" evidence="1">
    <location>
        <begin position="56"/>
        <end position="67"/>
    </location>
</feature>
<gene>
    <name evidence="2" type="ORF">HHI36_004976</name>
</gene>
<sequence length="261" mass="30137">MQIQLEDTSYWIYISADGIECFKYHKEGHIAKHCPVHPVENYRVSLTQILTSHKHSTSEKQPKRDNPHNLIESSGTFKRPLSTTDSEPLTIDNSKVILTDNSDDESIISDSSLTSQSSRVSGVQRKIKKKRTEEKDMSEPESTWISIGNMISEEPDEFEMSVEQIKNFLDKAYGRSEMVSLGQDFSPGAKKIVDDLRNIYNKFTTRGNKSRITRIIKKIEKELNLRNDNADGIIQTFENNTVLTRKPQIYKEWYGHFTMER</sequence>
<keyword evidence="3" id="KW-1185">Reference proteome</keyword>
<protein>
    <submittedName>
        <fullName evidence="2">Uncharacterized protein</fullName>
    </submittedName>
</protein>
<accession>A0ABD2NT03</accession>
<feature type="region of interest" description="Disordered" evidence="1">
    <location>
        <begin position="107"/>
        <end position="141"/>
    </location>
</feature>
<proteinExistence type="predicted"/>
<dbReference type="AlphaFoldDB" id="A0ABD2NT03"/>
<reference evidence="2 3" key="1">
    <citation type="journal article" date="2021" name="BMC Biol.">
        <title>Horizontally acquired antibacterial genes associated with adaptive radiation of ladybird beetles.</title>
        <authorList>
            <person name="Li H.S."/>
            <person name="Tang X.F."/>
            <person name="Huang Y.H."/>
            <person name="Xu Z.Y."/>
            <person name="Chen M.L."/>
            <person name="Du X.Y."/>
            <person name="Qiu B.Y."/>
            <person name="Chen P.T."/>
            <person name="Zhang W."/>
            <person name="Slipinski A."/>
            <person name="Escalona H.E."/>
            <person name="Waterhouse R.M."/>
            <person name="Zwick A."/>
            <person name="Pang H."/>
        </authorList>
    </citation>
    <scope>NUCLEOTIDE SEQUENCE [LARGE SCALE GENOMIC DNA]</scope>
    <source>
        <strain evidence="2">SYSU2018</strain>
    </source>
</reference>
<feature type="region of interest" description="Disordered" evidence="1">
    <location>
        <begin position="53"/>
        <end position="88"/>
    </location>
</feature>
<feature type="compositionally biased region" description="Low complexity" evidence="1">
    <location>
        <begin position="108"/>
        <end position="121"/>
    </location>
</feature>
<evidence type="ECO:0000256" key="1">
    <source>
        <dbReference type="SAM" id="MobiDB-lite"/>
    </source>
</evidence>